<feature type="domain" description="Ion transport" evidence="7">
    <location>
        <begin position="127"/>
        <end position="333"/>
    </location>
</feature>
<proteinExistence type="predicted"/>
<dbReference type="AlphaFoldDB" id="A0A4Z2HWN4"/>
<dbReference type="Gene3D" id="1.20.120.350">
    <property type="entry name" value="Voltage-gated potassium channels. Chain C"/>
    <property type="match status" value="1"/>
</dbReference>
<feature type="transmembrane region" description="Helical" evidence="6">
    <location>
        <begin position="308"/>
        <end position="330"/>
    </location>
</feature>
<comment type="subcellular location">
    <subcellularLocation>
        <location evidence="1">Membrane</location>
        <topology evidence="1">Multi-pass membrane protein</topology>
    </subcellularLocation>
</comment>
<dbReference type="FunFam" id="1.10.287.70:FF:000104">
    <property type="entry name" value="Two pore calcium channel protein 2"/>
    <property type="match status" value="1"/>
</dbReference>
<keyword evidence="4 6" id="KW-0472">Membrane</keyword>
<dbReference type="InterPro" id="IPR027359">
    <property type="entry name" value="Volt_channel_dom_sf"/>
</dbReference>
<evidence type="ECO:0000313" key="9">
    <source>
        <dbReference type="Proteomes" id="UP000314294"/>
    </source>
</evidence>
<dbReference type="GO" id="GO:0019722">
    <property type="term" value="P:calcium-mediated signaling"/>
    <property type="evidence" value="ECO:0007669"/>
    <property type="project" value="TreeGrafter"/>
</dbReference>
<dbReference type="Proteomes" id="UP000314294">
    <property type="component" value="Unassembled WGS sequence"/>
</dbReference>
<dbReference type="GO" id="GO:0097682">
    <property type="term" value="F:intracellularly phosphatidylinositol-3,5-bisphosphate-gated monatomic cation channel activity"/>
    <property type="evidence" value="ECO:0007669"/>
    <property type="project" value="TreeGrafter"/>
</dbReference>
<dbReference type="GO" id="GO:0015280">
    <property type="term" value="F:ligand-gated sodium channel activity"/>
    <property type="evidence" value="ECO:0007669"/>
    <property type="project" value="TreeGrafter"/>
</dbReference>
<evidence type="ECO:0000313" key="8">
    <source>
        <dbReference type="EMBL" id="TNN70107.1"/>
    </source>
</evidence>
<feature type="transmembrane region" description="Helical" evidence="6">
    <location>
        <begin position="174"/>
        <end position="196"/>
    </location>
</feature>
<dbReference type="EMBL" id="SRLO01000167">
    <property type="protein sequence ID" value="TNN70107.1"/>
    <property type="molecule type" value="Genomic_DNA"/>
</dbReference>
<comment type="caution">
    <text evidence="8">The sequence shown here is derived from an EMBL/GenBank/DDBJ whole genome shotgun (WGS) entry which is preliminary data.</text>
</comment>
<evidence type="ECO:0000256" key="4">
    <source>
        <dbReference type="ARBA" id="ARBA00023136"/>
    </source>
</evidence>
<evidence type="ECO:0000256" key="3">
    <source>
        <dbReference type="ARBA" id="ARBA00022989"/>
    </source>
</evidence>
<dbReference type="PANTHER" id="PTHR46768:SF1">
    <property type="entry name" value="TWO PORE CHANNEL PROTEIN 2"/>
    <property type="match status" value="1"/>
</dbReference>
<keyword evidence="2 6" id="KW-0812">Transmembrane</keyword>
<dbReference type="GO" id="GO:0022832">
    <property type="term" value="F:voltage-gated channel activity"/>
    <property type="evidence" value="ECO:0007669"/>
    <property type="project" value="InterPro"/>
</dbReference>
<dbReference type="InterPro" id="IPR028798">
    <property type="entry name" value="TPC2"/>
</dbReference>
<dbReference type="Gene3D" id="1.10.287.70">
    <property type="match status" value="1"/>
</dbReference>
<evidence type="ECO:0000256" key="2">
    <source>
        <dbReference type="ARBA" id="ARBA00022692"/>
    </source>
</evidence>
<reference evidence="8 9" key="1">
    <citation type="submission" date="2019-03" db="EMBL/GenBank/DDBJ databases">
        <title>First draft genome of Liparis tanakae, snailfish: a comprehensive survey of snailfish specific genes.</title>
        <authorList>
            <person name="Kim W."/>
            <person name="Song I."/>
            <person name="Jeong J.-H."/>
            <person name="Kim D."/>
            <person name="Kim S."/>
            <person name="Ryu S."/>
            <person name="Song J.Y."/>
            <person name="Lee S.K."/>
        </authorList>
    </citation>
    <scope>NUCLEOTIDE SEQUENCE [LARGE SCALE GENOMIC DNA]</scope>
    <source>
        <tissue evidence="8">Muscle</tissue>
    </source>
</reference>
<feature type="region of interest" description="Disordered" evidence="5">
    <location>
        <begin position="1"/>
        <end position="51"/>
    </location>
</feature>
<sequence>MAQMEKHGLLTGSVDGAPEEYGSLSGTERAAAPRRSSGQESLTVAAQPGDVERDSDAEELYIQQAVVLIEDAVQYRSINHRVDALSLRLYRWYYSRICQWSLGLTIAVVLLLAFVERPSSLSISSDPRHRNPPWEPPCGFTESMEMFCLLVFSLDLAVKGYLIGWEEFRKSKWLIGYTVVISFSVMDWVLSISMAVNDLSRPTCSAAAHTLGIAVVNSSMMKKTLKCIKRTLPEIASVILLLTLHLFLFTMIGMLLFAKSDDPKKNGEWKLYFRDLPTSLTSLLVLLTTANNPDVMIPAYSVNRGYSIFFIIFSLIGTYCLMNLLTAIIYNQFRGYLLMSVQTSIIRRRLGIRAAFQVLSCQGAQQAAE</sequence>
<dbReference type="GO" id="GO:0005765">
    <property type="term" value="C:lysosomal membrane"/>
    <property type="evidence" value="ECO:0007669"/>
    <property type="project" value="InterPro"/>
</dbReference>
<gene>
    <name evidence="8" type="primary">tpcn2_0</name>
    <name evidence="8" type="ORF">EYF80_019607</name>
</gene>
<feature type="transmembrane region" description="Helical" evidence="6">
    <location>
        <begin position="97"/>
        <end position="115"/>
    </location>
</feature>
<evidence type="ECO:0000256" key="1">
    <source>
        <dbReference type="ARBA" id="ARBA00004141"/>
    </source>
</evidence>
<evidence type="ECO:0000259" key="7">
    <source>
        <dbReference type="Pfam" id="PF00520"/>
    </source>
</evidence>
<accession>A0A4Z2HWN4</accession>
<keyword evidence="3 6" id="KW-1133">Transmembrane helix</keyword>
<name>A0A4Z2HWN4_9TELE</name>
<protein>
    <submittedName>
        <fullName evidence="8">Two pore calcium channel protein 2</fullName>
    </submittedName>
</protein>
<evidence type="ECO:0000256" key="5">
    <source>
        <dbReference type="SAM" id="MobiDB-lite"/>
    </source>
</evidence>
<dbReference type="Pfam" id="PF00520">
    <property type="entry name" value="Ion_trans"/>
    <property type="match status" value="1"/>
</dbReference>
<dbReference type="OrthoDB" id="416585at2759"/>
<dbReference type="InterPro" id="IPR005821">
    <property type="entry name" value="Ion_trans_dom"/>
</dbReference>
<feature type="transmembrane region" description="Helical" evidence="6">
    <location>
        <begin position="235"/>
        <end position="259"/>
    </location>
</feature>
<dbReference type="GO" id="GO:0075509">
    <property type="term" value="P:endocytosis involved in viral entry into host cell"/>
    <property type="evidence" value="ECO:0007669"/>
    <property type="project" value="TreeGrafter"/>
</dbReference>
<dbReference type="SUPFAM" id="SSF81324">
    <property type="entry name" value="Voltage-gated potassium channels"/>
    <property type="match status" value="1"/>
</dbReference>
<keyword evidence="9" id="KW-1185">Reference proteome</keyword>
<organism evidence="8 9">
    <name type="scientific">Liparis tanakae</name>
    <name type="common">Tanaka's snailfish</name>
    <dbReference type="NCBI Taxonomy" id="230148"/>
    <lineage>
        <taxon>Eukaryota</taxon>
        <taxon>Metazoa</taxon>
        <taxon>Chordata</taxon>
        <taxon>Craniata</taxon>
        <taxon>Vertebrata</taxon>
        <taxon>Euteleostomi</taxon>
        <taxon>Actinopterygii</taxon>
        <taxon>Neopterygii</taxon>
        <taxon>Teleostei</taxon>
        <taxon>Neoteleostei</taxon>
        <taxon>Acanthomorphata</taxon>
        <taxon>Eupercaria</taxon>
        <taxon>Perciformes</taxon>
        <taxon>Cottioidei</taxon>
        <taxon>Cottales</taxon>
        <taxon>Liparidae</taxon>
        <taxon>Liparis</taxon>
    </lineage>
</organism>
<evidence type="ECO:0000256" key="6">
    <source>
        <dbReference type="SAM" id="Phobius"/>
    </source>
</evidence>
<dbReference type="PANTHER" id="PTHR46768">
    <property type="entry name" value="TWO PORE CALCIUM CHANNEL PROTEIN 2"/>
    <property type="match status" value="1"/>
</dbReference>